<feature type="domain" description="Cytochrome c" evidence="5">
    <location>
        <begin position="224"/>
        <end position="313"/>
    </location>
</feature>
<gene>
    <name evidence="6" type="ORF">EFY79_18025</name>
</gene>
<evidence type="ECO:0000256" key="4">
    <source>
        <dbReference type="PROSITE-ProRule" id="PRU00433"/>
    </source>
</evidence>
<dbReference type="GO" id="GO:0046872">
    <property type="term" value="F:metal ion binding"/>
    <property type="evidence" value="ECO:0007669"/>
    <property type="project" value="UniProtKB-KW"/>
</dbReference>
<dbReference type="GO" id="GO:0009055">
    <property type="term" value="F:electron transfer activity"/>
    <property type="evidence" value="ECO:0007669"/>
    <property type="project" value="InterPro"/>
</dbReference>
<dbReference type="Proteomes" id="UP000267223">
    <property type="component" value="Unassembled WGS sequence"/>
</dbReference>
<dbReference type="GO" id="GO:0020037">
    <property type="term" value="F:heme binding"/>
    <property type="evidence" value="ECO:0007669"/>
    <property type="project" value="InterPro"/>
</dbReference>
<reference evidence="6 7" key="1">
    <citation type="submission" date="2018-11" db="EMBL/GenBank/DDBJ databases">
        <title>Draft genome sequence of Ferruginibacter sp. BO-59.</title>
        <authorList>
            <person name="Im W.T."/>
        </authorList>
    </citation>
    <scope>NUCLEOTIDE SEQUENCE [LARGE SCALE GENOMIC DNA]</scope>
    <source>
        <strain evidence="6 7">BO-59</strain>
    </source>
</reference>
<evidence type="ECO:0000313" key="6">
    <source>
        <dbReference type="EMBL" id="RNI33658.1"/>
    </source>
</evidence>
<keyword evidence="7" id="KW-1185">Reference proteome</keyword>
<dbReference type="Pfam" id="PF13442">
    <property type="entry name" value="Cytochrome_CBB3"/>
    <property type="match status" value="1"/>
</dbReference>
<feature type="domain" description="Cytochrome c" evidence="5">
    <location>
        <begin position="48"/>
        <end position="194"/>
    </location>
</feature>
<dbReference type="RefSeq" id="WP_123122144.1">
    <property type="nucleotide sequence ID" value="NZ_RJJR01000017.1"/>
</dbReference>
<organism evidence="6 7">
    <name type="scientific">Hanamia caeni</name>
    <dbReference type="NCBI Taxonomy" id="2294116"/>
    <lineage>
        <taxon>Bacteria</taxon>
        <taxon>Pseudomonadati</taxon>
        <taxon>Bacteroidota</taxon>
        <taxon>Chitinophagia</taxon>
        <taxon>Chitinophagales</taxon>
        <taxon>Chitinophagaceae</taxon>
        <taxon>Hanamia</taxon>
    </lineage>
</organism>
<evidence type="ECO:0000256" key="2">
    <source>
        <dbReference type="ARBA" id="ARBA00022723"/>
    </source>
</evidence>
<evidence type="ECO:0000313" key="7">
    <source>
        <dbReference type="Proteomes" id="UP000267223"/>
    </source>
</evidence>
<dbReference type="PANTHER" id="PTHR35008">
    <property type="entry name" value="BLL4482 PROTEIN-RELATED"/>
    <property type="match status" value="1"/>
</dbReference>
<name>A0A3M9N9M2_9BACT</name>
<dbReference type="InterPro" id="IPR051459">
    <property type="entry name" value="Cytochrome_c-type_DH"/>
</dbReference>
<dbReference type="OrthoDB" id="9811395at2"/>
<evidence type="ECO:0000256" key="3">
    <source>
        <dbReference type="ARBA" id="ARBA00023004"/>
    </source>
</evidence>
<dbReference type="PROSITE" id="PS51007">
    <property type="entry name" value="CYTC"/>
    <property type="match status" value="2"/>
</dbReference>
<dbReference type="EMBL" id="RJJR01000017">
    <property type="protein sequence ID" value="RNI33658.1"/>
    <property type="molecule type" value="Genomic_DNA"/>
</dbReference>
<accession>A0A3M9N9M2</accession>
<dbReference type="Pfam" id="PF02433">
    <property type="entry name" value="FixO"/>
    <property type="match status" value="1"/>
</dbReference>
<evidence type="ECO:0000256" key="1">
    <source>
        <dbReference type="ARBA" id="ARBA00022617"/>
    </source>
</evidence>
<dbReference type="PANTHER" id="PTHR35008:SF4">
    <property type="entry name" value="BLL4482 PROTEIN"/>
    <property type="match status" value="1"/>
</dbReference>
<dbReference type="InterPro" id="IPR036909">
    <property type="entry name" value="Cyt_c-like_dom_sf"/>
</dbReference>
<dbReference type="InterPro" id="IPR003468">
    <property type="entry name" value="Cyt_c_oxidase_monohaem-su/FixO"/>
</dbReference>
<dbReference type="Gene3D" id="1.10.760.10">
    <property type="entry name" value="Cytochrome c-like domain"/>
    <property type="match status" value="2"/>
</dbReference>
<dbReference type="SUPFAM" id="SSF46626">
    <property type="entry name" value="Cytochrome c"/>
    <property type="match status" value="2"/>
</dbReference>
<proteinExistence type="predicted"/>
<keyword evidence="2 4" id="KW-0479">Metal-binding</keyword>
<sequence>MEFFNNHKKLFLATIGLFLLLTLLMAIIPALSSQENNAPLPGADQLNASELRGKAIYVANGCVACHTQQVRNIDMDKSWGSRPSIASDYAMNRRTDLWRNTATLMGTERTGPDLTSIGERQPSVDWQLLHLYQPRAVVKESIMPSYQWMFVYKEKPAKNEKVVNVPAEYMGGRKGKIVATRQAIDLVNYLLSRKQVKLPTGIAPKDFLYKKEAKQTVGGGGAAAPELDGASLYVANCQACHQSNGEGLPGAFPPLKGSKIVLDDNPEMMVNIIMNGYSGRQAEGFGPMPAIGTTNNLSAEEISAIMNHERTSWGNNSRKVTPDEIKKLMDAVKK</sequence>
<evidence type="ECO:0000259" key="5">
    <source>
        <dbReference type="PROSITE" id="PS51007"/>
    </source>
</evidence>
<dbReference type="AlphaFoldDB" id="A0A3M9N9M2"/>
<protein>
    <submittedName>
        <fullName evidence="6">Cytochrome-c oxidase</fullName>
    </submittedName>
</protein>
<keyword evidence="1 4" id="KW-0349">Heme</keyword>
<dbReference type="InterPro" id="IPR009056">
    <property type="entry name" value="Cyt_c-like_dom"/>
</dbReference>
<keyword evidence="3 4" id="KW-0408">Iron</keyword>
<comment type="caution">
    <text evidence="6">The sequence shown here is derived from an EMBL/GenBank/DDBJ whole genome shotgun (WGS) entry which is preliminary data.</text>
</comment>